<dbReference type="GeneTree" id="ENSGT00860000136158"/>
<organism evidence="1 2">
    <name type="scientific">Nannospalax galili</name>
    <name type="common">Northern Israeli blind subterranean mole rat</name>
    <name type="synonym">Spalax galili</name>
    <dbReference type="NCBI Taxonomy" id="1026970"/>
    <lineage>
        <taxon>Eukaryota</taxon>
        <taxon>Metazoa</taxon>
        <taxon>Chordata</taxon>
        <taxon>Craniata</taxon>
        <taxon>Vertebrata</taxon>
        <taxon>Euteleostomi</taxon>
        <taxon>Mammalia</taxon>
        <taxon>Eutheria</taxon>
        <taxon>Euarchontoglires</taxon>
        <taxon>Glires</taxon>
        <taxon>Rodentia</taxon>
        <taxon>Myomorpha</taxon>
        <taxon>Muroidea</taxon>
        <taxon>Spalacidae</taxon>
        <taxon>Spalacinae</taxon>
        <taxon>Nannospalax</taxon>
    </lineage>
</organism>
<accession>A0A8C6RTZ4</accession>
<evidence type="ECO:0000313" key="1">
    <source>
        <dbReference type="Ensembl" id="ENSNGAP00000023882.1"/>
    </source>
</evidence>
<evidence type="ECO:0000313" key="2">
    <source>
        <dbReference type="Proteomes" id="UP000694381"/>
    </source>
</evidence>
<keyword evidence="2" id="KW-1185">Reference proteome</keyword>
<protein>
    <submittedName>
        <fullName evidence="1">Predicted gene, 19426</fullName>
    </submittedName>
</protein>
<dbReference type="Ensembl" id="ENSNGAT00000029585.1">
    <property type="protein sequence ID" value="ENSNGAP00000023882.1"/>
    <property type="gene ID" value="ENSNGAG00000022307.1"/>
</dbReference>
<name>A0A8C6RTZ4_NANGA</name>
<proteinExistence type="predicted"/>
<dbReference type="OMA" id="GAGRWWP"/>
<sequence>MCWAPSLLLWRAGAGRWWPMRRGSGENLSQSLPSPISSSASTLASGRRWGMALRLKVGEGSCWLVNRRLGF</sequence>
<dbReference type="Proteomes" id="UP000694381">
    <property type="component" value="Unassembled WGS sequence"/>
</dbReference>
<reference evidence="1" key="1">
    <citation type="submission" date="2025-08" db="UniProtKB">
        <authorList>
            <consortium name="Ensembl"/>
        </authorList>
    </citation>
    <scope>IDENTIFICATION</scope>
</reference>
<reference evidence="1" key="2">
    <citation type="submission" date="2025-09" db="UniProtKB">
        <authorList>
            <consortium name="Ensembl"/>
        </authorList>
    </citation>
    <scope>IDENTIFICATION</scope>
</reference>
<dbReference type="AlphaFoldDB" id="A0A8C6RTZ4"/>